<comment type="caution">
    <text evidence="1">The sequence shown here is derived from an EMBL/GenBank/DDBJ whole genome shotgun (WGS) entry which is preliminary data.</text>
</comment>
<protein>
    <submittedName>
        <fullName evidence="1">Uncharacterized protein</fullName>
    </submittedName>
</protein>
<evidence type="ECO:0000313" key="1">
    <source>
        <dbReference type="EMBL" id="OAD21622.1"/>
    </source>
</evidence>
<dbReference type="Proteomes" id="UP000076962">
    <property type="component" value="Unassembled WGS sequence"/>
</dbReference>
<evidence type="ECO:0000313" key="2">
    <source>
        <dbReference type="Proteomes" id="UP000076962"/>
    </source>
</evidence>
<dbReference type="AlphaFoldDB" id="A0A176S0M4"/>
<name>A0A176S0M4_9GAMM</name>
<organism evidence="1 2">
    <name type="scientific">Candidatus Thiomargarita nelsonii</name>
    <dbReference type="NCBI Taxonomy" id="1003181"/>
    <lineage>
        <taxon>Bacteria</taxon>
        <taxon>Pseudomonadati</taxon>
        <taxon>Pseudomonadota</taxon>
        <taxon>Gammaproteobacteria</taxon>
        <taxon>Thiotrichales</taxon>
        <taxon>Thiotrichaceae</taxon>
        <taxon>Thiomargarita</taxon>
    </lineage>
</organism>
<proteinExistence type="predicted"/>
<reference evidence="1 2" key="1">
    <citation type="submission" date="2016-05" db="EMBL/GenBank/DDBJ databases">
        <title>Single-cell genome of chain-forming Candidatus Thiomargarita nelsonii and comparison to other large sulfur-oxidizing bacteria.</title>
        <authorList>
            <person name="Winkel M."/>
            <person name="Salman V."/>
            <person name="Woyke T."/>
            <person name="Schulz-Vogt H."/>
            <person name="Richter M."/>
            <person name="Flood B."/>
            <person name="Bailey J."/>
            <person name="Amann R."/>
            <person name="Mussmann M."/>
        </authorList>
    </citation>
    <scope>NUCLEOTIDE SEQUENCE [LARGE SCALE GENOMIC DNA]</scope>
    <source>
        <strain evidence="1 2">THI036</strain>
    </source>
</reference>
<keyword evidence="2" id="KW-1185">Reference proteome</keyword>
<gene>
    <name evidence="1" type="ORF">THIOM_002606</name>
</gene>
<sequence length="82" mass="9251">MRKADGTVLIVKSVQLVPYERIELINLVVNPDSSLPIDHTYVTNGVLSGDRLLQDTNFEDNHNLHLVFDQVDLSTYTLLKGE</sequence>
<accession>A0A176S0M4</accession>
<dbReference type="EMBL" id="LUTY01001501">
    <property type="protein sequence ID" value="OAD21622.1"/>
    <property type="molecule type" value="Genomic_DNA"/>
</dbReference>